<proteinExistence type="predicted"/>
<name>A0ABR7QRG9_9FLAO</name>
<dbReference type="Proteomes" id="UP000618952">
    <property type="component" value="Unassembled WGS sequence"/>
</dbReference>
<dbReference type="SUPFAM" id="SSF52172">
    <property type="entry name" value="CheY-like"/>
    <property type="match status" value="1"/>
</dbReference>
<dbReference type="Pfam" id="PF00072">
    <property type="entry name" value="Response_reg"/>
    <property type="match status" value="1"/>
</dbReference>
<accession>A0ABR7QRG9</accession>
<dbReference type="InterPro" id="IPR052893">
    <property type="entry name" value="TCS_response_regulator"/>
</dbReference>
<evidence type="ECO:0000256" key="1">
    <source>
        <dbReference type="PROSITE-ProRule" id="PRU00169"/>
    </source>
</evidence>
<dbReference type="PANTHER" id="PTHR44520">
    <property type="entry name" value="RESPONSE REGULATOR RCP1-RELATED"/>
    <property type="match status" value="1"/>
</dbReference>
<dbReference type="PROSITE" id="PS50110">
    <property type="entry name" value="RESPONSE_REGULATORY"/>
    <property type="match status" value="1"/>
</dbReference>
<evidence type="ECO:0000313" key="4">
    <source>
        <dbReference type="Proteomes" id="UP000618952"/>
    </source>
</evidence>
<reference evidence="3 4" key="1">
    <citation type="submission" date="2020-08" db="EMBL/GenBank/DDBJ databases">
        <title>Arenibacter gaetbuli sp. nov., isolated from a sand dune.</title>
        <authorList>
            <person name="Park S."/>
            <person name="Yoon J.-H."/>
        </authorList>
    </citation>
    <scope>NUCLEOTIDE SEQUENCE [LARGE SCALE GENOMIC DNA]</scope>
    <source>
        <strain evidence="3 4">BSSL-BM3</strain>
    </source>
</reference>
<sequence length="150" mass="17116">MCDNPYHVFLIDDDEDDRDLFEDALMEIPTKTRVVTFGSGIELFNFIKDENNQPPQIIFLDLNMPMMSGEECLQKIRENPRFRNLPVVIFSTSIVDPLVNRVKSLGASLYVKKPSSFSSLKSILESCITALLENEIKIGVELDFIVKENL</sequence>
<dbReference type="Gene3D" id="3.40.50.2300">
    <property type="match status" value="1"/>
</dbReference>
<organism evidence="3 4">
    <name type="scientific">Arenibacter arenosicollis</name>
    <dbReference type="NCBI Taxonomy" id="2762274"/>
    <lineage>
        <taxon>Bacteria</taxon>
        <taxon>Pseudomonadati</taxon>
        <taxon>Bacteroidota</taxon>
        <taxon>Flavobacteriia</taxon>
        <taxon>Flavobacteriales</taxon>
        <taxon>Flavobacteriaceae</taxon>
        <taxon>Arenibacter</taxon>
    </lineage>
</organism>
<evidence type="ECO:0000313" key="3">
    <source>
        <dbReference type="EMBL" id="MBC8769773.1"/>
    </source>
</evidence>
<dbReference type="EMBL" id="JACLHY010000022">
    <property type="protein sequence ID" value="MBC8769773.1"/>
    <property type="molecule type" value="Genomic_DNA"/>
</dbReference>
<comment type="caution">
    <text evidence="3">The sequence shown here is derived from an EMBL/GenBank/DDBJ whole genome shotgun (WGS) entry which is preliminary data.</text>
</comment>
<feature type="modified residue" description="4-aspartylphosphate" evidence="1">
    <location>
        <position position="61"/>
    </location>
</feature>
<protein>
    <submittedName>
        <fullName evidence="3">Response regulator</fullName>
    </submittedName>
</protein>
<dbReference type="SMART" id="SM00448">
    <property type="entry name" value="REC"/>
    <property type="match status" value="1"/>
</dbReference>
<keyword evidence="1" id="KW-0597">Phosphoprotein</keyword>
<evidence type="ECO:0000259" key="2">
    <source>
        <dbReference type="PROSITE" id="PS50110"/>
    </source>
</evidence>
<dbReference type="PANTHER" id="PTHR44520:SF2">
    <property type="entry name" value="RESPONSE REGULATOR RCP1"/>
    <property type="match status" value="1"/>
</dbReference>
<dbReference type="RefSeq" id="WP_187586935.1">
    <property type="nucleotide sequence ID" value="NZ_JACLHY010000022.1"/>
</dbReference>
<feature type="domain" description="Response regulatory" evidence="2">
    <location>
        <begin position="7"/>
        <end position="128"/>
    </location>
</feature>
<keyword evidence="4" id="KW-1185">Reference proteome</keyword>
<dbReference type="InterPro" id="IPR011006">
    <property type="entry name" value="CheY-like_superfamily"/>
</dbReference>
<dbReference type="InterPro" id="IPR001789">
    <property type="entry name" value="Sig_transdc_resp-reg_receiver"/>
</dbReference>
<gene>
    <name evidence="3" type="ORF">H4O18_17370</name>
</gene>